<protein>
    <submittedName>
        <fullName evidence="1">Uncharacterized protein</fullName>
    </submittedName>
</protein>
<gene>
    <name evidence="1" type="ORF">EVAR_69271_1</name>
</gene>
<dbReference type="OrthoDB" id="7489828at2759"/>
<evidence type="ECO:0000313" key="2">
    <source>
        <dbReference type="Proteomes" id="UP000299102"/>
    </source>
</evidence>
<proteinExistence type="predicted"/>
<reference evidence="1 2" key="1">
    <citation type="journal article" date="2019" name="Commun. Biol.">
        <title>The bagworm genome reveals a unique fibroin gene that provides high tensile strength.</title>
        <authorList>
            <person name="Kono N."/>
            <person name="Nakamura H."/>
            <person name="Ohtoshi R."/>
            <person name="Tomita M."/>
            <person name="Numata K."/>
            <person name="Arakawa K."/>
        </authorList>
    </citation>
    <scope>NUCLEOTIDE SEQUENCE [LARGE SCALE GENOMIC DNA]</scope>
</reference>
<dbReference type="AlphaFoldDB" id="A0A4C1T0F0"/>
<comment type="caution">
    <text evidence="1">The sequence shown here is derived from an EMBL/GenBank/DDBJ whole genome shotgun (WGS) entry which is preliminary data.</text>
</comment>
<organism evidence="1 2">
    <name type="scientific">Eumeta variegata</name>
    <name type="common">Bagworm moth</name>
    <name type="synonym">Eumeta japonica</name>
    <dbReference type="NCBI Taxonomy" id="151549"/>
    <lineage>
        <taxon>Eukaryota</taxon>
        <taxon>Metazoa</taxon>
        <taxon>Ecdysozoa</taxon>
        <taxon>Arthropoda</taxon>
        <taxon>Hexapoda</taxon>
        <taxon>Insecta</taxon>
        <taxon>Pterygota</taxon>
        <taxon>Neoptera</taxon>
        <taxon>Endopterygota</taxon>
        <taxon>Lepidoptera</taxon>
        <taxon>Glossata</taxon>
        <taxon>Ditrysia</taxon>
        <taxon>Tineoidea</taxon>
        <taxon>Psychidae</taxon>
        <taxon>Oiketicinae</taxon>
        <taxon>Eumeta</taxon>
    </lineage>
</organism>
<name>A0A4C1T0F0_EUMVA</name>
<sequence>MNKISYCLFHYFVFGTGRGKNPRFSKNLRPRLDKGYIEPTQNTFKDGRKYARRLELPYNDFYRSWHNMDEEETVLHLLGIYRTLEDLRARVGERCSEEIISLNPTDVIDIDTRN</sequence>
<dbReference type="EMBL" id="BGZK01004218">
    <property type="protein sequence ID" value="GBP07645.1"/>
    <property type="molecule type" value="Genomic_DNA"/>
</dbReference>
<evidence type="ECO:0000313" key="1">
    <source>
        <dbReference type="EMBL" id="GBP07645.1"/>
    </source>
</evidence>
<dbReference type="Proteomes" id="UP000299102">
    <property type="component" value="Unassembled WGS sequence"/>
</dbReference>
<keyword evidence="2" id="KW-1185">Reference proteome</keyword>
<accession>A0A4C1T0F0</accession>